<feature type="binding site" evidence="17">
    <location>
        <position position="1059"/>
    </location>
    <ligand>
        <name>ATP</name>
        <dbReference type="ChEBI" id="CHEBI:30616"/>
    </ligand>
</feature>
<evidence type="ECO:0000256" key="11">
    <source>
        <dbReference type="ARBA" id="ARBA00022741"/>
    </source>
</evidence>
<dbReference type="PROSITE" id="PS50011">
    <property type="entry name" value="PROTEIN_KINASE_DOM"/>
    <property type="match status" value="1"/>
</dbReference>
<comment type="subcellular location">
    <subcellularLocation>
        <location evidence="1">Cytoplasm</location>
        <location evidence="1">Cytoskeleton</location>
    </subcellularLocation>
</comment>
<comment type="similarity">
    <text evidence="3">Belongs to the protein kinase superfamily. CAMK Ser/Thr protein kinase family.</text>
</comment>
<organism evidence="20 21">
    <name type="scientific">Fukomys damarensis</name>
    <name type="common">Damaraland mole rat</name>
    <name type="synonym">Cryptomys damarensis</name>
    <dbReference type="NCBI Taxonomy" id="885580"/>
    <lineage>
        <taxon>Eukaryota</taxon>
        <taxon>Metazoa</taxon>
        <taxon>Chordata</taxon>
        <taxon>Craniata</taxon>
        <taxon>Vertebrata</taxon>
        <taxon>Euteleostomi</taxon>
        <taxon>Mammalia</taxon>
        <taxon>Eutheria</taxon>
        <taxon>Euarchontoglires</taxon>
        <taxon>Glires</taxon>
        <taxon>Rodentia</taxon>
        <taxon>Hystricomorpha</taxon>
        <taxon>Bathyergidae</taxon>
        <taxon>Fukomys</taxon>
    </lineage>
</organism>
<keyword evidence="9" id="KW-0597">Phosphoprotein</keyword>
<evidence type="ECO:0000256" key="10">
    <source>
        <dbReference type="ARBA" id="ARBA00022679"/>
    </source>
</evidence>
<dbReference type="Pfam" id="PF09041">
    <property type="entry name" value="Aurora-A_bind"/>
    <property type="match status" value="1"/>
</dbReference>
<dbReference type="STRING" id="885580.ENSFDAP00000002889"/>
<keyword evidence="13 17" id="KW-0067">ATP-binding</keyword>
<dbReference type="InterPro" id="IPR011009">
    <property type="entry name" value="Kinase-like_dom_sf"/>
</dbReference>
<dbReference type="InterPro" id="IPR027330">
    <property type="entry name" value="TPX2_central_dom"/>
</dbReference>
<evidence type="ECO:0000256" key="18">
    <source>
        <dbReference type="SAM" id="MobiDB-lite"/>
    </source>
</evidence>
<sequence length="1337" mass="149864">MSQVKNSYSFDAPSDFINFTSLDYEEDTENVDSWFEEKANLENKFLGKNGTGELFQNKTSLRKANLQQASLTPLRPVENTYYKEAEKVNLMEHSNSSNAYCTLEVEGTKSRNTPAQPQRISLRLSAQKNLEKKEKHHVQMKAKRCATPVISEIPPSKKMKIKEPEEEEEEEGSAQDTSKTNKISLKKVKGRRTMPHVPTIKQKVLKSTEEQELEKSMKMQQEVVEMRKKNEEFKKLALAGAGQPVKKSVSQVTKVVDFHFCTDERIKQHPKGREEYKEVNFTAELRKHPPSPARVAKGCTIIKPFNLSQGKKRTFDEAATPYVSLAQQVEAFHKRTPNRYHLRSKKEDISLLSSKSSVTKMSTEPQTPVLQTKYRARPVTCKSTAEQEAEELEKLQQYKFKARDVDSRILEGGPILPKRPPVKPPTQPIGFDLEIEKRIQERESKKKSEDEHFEFHSRPCPIKILEEVVGVPEKKVLPITIPKSPAFALRNRIRLPTKEDEEEDEPAVIRAQPMPHYGVPFKPHIPEARTVEICPFSFDSRDKERQLQKEKKIKELQKGEVPKFKALPLPHFDSVTLPEKKVKNVTQTEPFELETDKRGARKAETWKHQLEEELKQQKEATCFKARPNTVIFQEPFVPKKEKKSVAEDLSGSLVQEPFQLATEKRAKERQELEKRMAEVEAQKAQQLEEARQQEEEQKKEELARLRKELLDKKGNQGPNASLFFLQLERLDLDKQKHTPPYLMATENGAVDLGIQSSTDKASNSATDEGPRAAEKLPGSPDPKKDPDPSTLKKDAKTPAPEKGDGVPAQPSASSQVPEAEADQGGGPAEGNAGQPAALPQQTETAEVSAKKPSAEQGSAGSRAPGEPKVGKKVAEGQAMARRGSPAFLHSPSCPAIISSSERLMAKEPLSEASELIFEGVPDTPGPPDPGPAKAEGEKNIMAGSQKEAGEKAPGQAGLAKVQGDTSRGIEFQAAPSETAEDWQALGLPAGEEDCFQILDDCPPPPAPFPHRVVELRPGNVNSEFSLNSKEALGGGKFGAVCTCTEKATGLKLAAKVIKKQSPKDKEMVMLEIEVMNQLNHRNLIQLYAAIETSHEIILFMEYIEGGELFERIVDEDYQLTEVDTMVFVRQICDGILFMHKMRVLHLDLKPENILCVNTTGHLVKIIDFGLARRYNPNEKLKVNFGTPEFLSPEVVNYEQISDKTDMWSLGVITYMLLSGLSPFLGDDDTETLNNVLSSNWYFDEETFEAVSEEAKDFVSNLIIKDQGARMSAAQCLAHPWLNNLADKAKRCNRRLKSQILLKKYLMKRRWKKNFIAVSAANRFKKITSSGALMALGV</sequence>
<comment type="subunit">
    <text evidence="4">May interact with centrin.</text>
</comment>
<dbReference type="Gene3D" id="1.10.510.10">
    <property type="entry name" value="Transferase(Phosphotransferase) domain 1"/>
    <property type="match status" value="1"/>
</dbReference>
<keyword evidence="7" id="KW-0963">Cytoplasm</keyword>
<gene>
    <name evidence="20" type="ORF">H920_07136</name>
</gene>
<dbReference type="FunFam" id="1.10.510.10:FF:000135">
    <property type="entry name" value="Putative myosin light chain kinase 3"/>
    <property type="match status" value="1"/>
</dbReference>
<dbReference type="GO" id="GO:0005856">
    <property type="term" value="C:cytoskeleton"/>
    <property type="evidence" value="ECO:0007669"/>
    <property type="project" value="UniProtKB-SubCell"/>
</dbReference>
<evidence type="ECO:0000256" key="17">
    <source>
        <dbReference type="PROSITE-ProRule" id="PRU10141"/>
    </source>
</evidence>
<proteinExistence type="inferred from homology"/>
<dbReference type="GO" id="GO:0005524">
    <property type="term" value="F:ATP binding"/>
    <property type="evidence" value="ECO:0007669"/>
    <property type="project" value="UniProtKB-UniRule"/>
</dbReference>
<keyword evidence="11 17" id="KW-0547">Nucleotide-binding</keyword>
<dbReference type="PANTHER" id="PTHR24347">
    <property type="entry name" value="SERINE/THREONINE-PROTEIN KINASE"/>
    <property type="match status" value="1"/>
</dbReference>
<evidence type="ECO:0000256" key="5">
    <source>
        <dbReference type="ARBA" id="ARBA00012430"/>
    </source>
</evidence>
<keyword evidence="21" id="KW-1185">Reference proteome</keyword>
<evidence type="ECO:0000313" key="20">
    <source>
        <dbReference type="EMBL" id="KFO31494.1"/>
    </source>
</evidence>
<dbReference type="Pfam" id="PF00069">
    <property type="entry name" value="Pkinase"/>
    <property type="match status" value="1"/>
</dbReference>
<dbReference type="InterPro" id="IPR017441">
    <property type="entry name" value="Protein_kinase_ATP_BS"/>
</dbReference>
<dbReference type="Proteomes" id="UP000028990">
    <property type="component" value="Unassembled WGS sequence"/>
</dbReference>
<protein>
    <recommendedName>
        <fullName evidence="6">Myosin light chain kinase 2, skeletal/cardiac muscle</fullName>
        <ecNumber evidence="5">2.7.11.18</ecNumber>
    </recommendedName>
</protein>
<evidence type="ECO:0000256" key="16">
    <source>
        <dbReference type="ARBA" id="ARBA00045834"/>
    </source>
</evidence>
<dbReference type="PROSITE" id="PS00108">
    <property type="entry name" value="PROTEIN_KINASE_ST"/>
    <property type="match status" value="1"/>
</dbReference>
<keyword evidence="14" id="KW-0112">Calmodulin-binding</keyword>
<comment type="function">
    <text evidence="16">Implicated in the level of global muscle contraction and cardiac function. Phosphorylates a specific serine in the N-terminus of a myosin light chain.</text>
</comment>
<evidence type="ECO:0000256" key="6">
    <source>
        <dbReference type="ARBA" id="ARBA00019315"/>
    </source>
</evidence>
<keyword evidence="8" id="KW-0723">Serine/threonine-protein kinase</keyword>
<feature type="compositionally biased region" description="Basic residues" evidence="18">
    <location>
        <begin position="184"/>
        <end position="194"/>
    </location>
</feature>
<dbReference type="SUPFAM" id="SSF56112">
    <property type="entry name" value="Protein kinase-like (PK-like)"/>
    <property type="match status" value="1"/>
</dbReference>
<dbReference type="InterPro" id="IPR015128">
    <property type="entry name" value="Aurora-A-bd"/>
</dbReference>
<dbReference type="SMART" id="SM00220">
    <property type="entry name" value="S_TKc"/>
    <property type="match status" value="1"/>
</dbReference>
<evidence type="ECO:0000256" key="15">
    <source>
        <dbReference type="ARBA" id="ARBA00023212"/>
    </source>
</evidence>
<dbReference type="Pfam" id="PF06886">
    <property type="entry name" value="TPX2"/>
    <property type="match status" value="2"/>
</dbReference>
<reference evidence="20 21" key="1">
    <citation type="submission" date="2013-11" db="EMBL/GenBank/DDBJ databases">
        <title>The Damaraland mole rat (Fukomys damarensis) genome and evolution of African mole rats.</title>
        <authorList>
            <person name="Gladyshev V.N."/>
            <person name="Fang X."/>
        </authorList>
    </citation>
    <scope>NUCLEOTIDE SEQUENCE [LARGE SCALE GENOMIC DNA]</scope>
    <source>
        <tissue evidence="20">Liver</tissue>
    </source>
</reference>
<evidence type="ECO:0000256" key="1">
    <source>
        <dbReference type="ARBA" id="ARBA00004245"/>
    </source>
</evidence>
<evidence type="ECO:0000256" key="14">
    <source>
        <dbReference type="ARBA" id="ARBA00022860"/>
    </source>
</evidence>
<feature type="region of interest" description="Disordered" evidence="18">
    <location>
        <begin position="664"/>
        <end position="701"/>
    </location>
</feature>
<evidence type="ECO:0000256" key="7">
    <source>
        <dbReference type="ARBA" id="ARBA00022490"/>
    </source>
</evidence>
<dbReference type="GO" id="GO:0005516">
    <property type="term" value="F:calmodulin binding"/>
    <property type="evidence" value="ECO:0007669"/>
    <property type="project" value="UniProtKB-KW"/>
</dbReference>
<feature type="domain" description="Protein kinase" evidence="19">
    <location>
        <begin position="1026"/>
        <end position="1281"/>
    </location>
</feature>
<feature type="compositionally biased region" description="Polar residues" evidence="18">
    <location>
        <begin position="174"/>
        <end position="183"/>
    </location>
</feature>
<dbReference type="FunFam" id="3.30.200.20:FF:000359">
    <property type="entry name" value="myosin light chain kinase 2, skeletal/cardiac muscle"/>
    <property type="match status" value="1"/>
</dbReference>
<evidence type="ECO:0000256" key="4">
    <source>
        <dbReference type="ARBA" id="ARBA00011336"/>
    </source>
</evidence>
<accession>A0A091DH79</accession>
<dbReference type="InterPro" id="IPR027329">
    <property type="entry name" value="TPX2_C"/>
</dbReference>
<feature type="compositionally biased region" description="Basic and acidic residues" evidence="18">
    <location>
        <begin position="781"/>
        <end position="804"/>
    </location>
</feature>
<dbReference type="EC" id="2.7.11.18" evidence="5"/>
<keyword evidence="10" id="KW-0808">Transferase</keyword>
<feature type="region of interest" description="Disordered" evidence="18">
    <location>
        <begin position="136"/>
        <end position="198"/>
    </location>
</feature>
<dbReference type="InterPro" id="IPR008271">
    <property type="entry name" value="Ser/Thr_kinase_AS"/>
</dbReference>
<evidence type="ECO:0000256" key="9">
    <source>
        <dbReference type="ARBA" id="ARBA00022553"/>
    </source>
</evidence>
<evidence type="ECO:0000256" key="12">
    <source>
        <dbReference type="ARBA" id="ARBA00022777"/>
    </source>
</evidence>
<keyword evidence="15" id="KW-0206">Cytoskeleton</keyword>
<comment type="similarity">
    <text evidence="2">Belongs to the TPX2 family.</text>
</comment>
<evidence type="ECO:0000313" key="21">
    <source>
        <dbReference type="Proteomes" id="UP000028990"/>
    </source>
</evidence>
<evidence type="ECO:0000256" key="8">
    <source>
        <dbReference type="ARBA" id="ARBA00022527"/>
    </source>
</evidence>
<name>A0A091DH79_FUKDA</name>
<feature type="region of interest" description="Disordered" evidence="18">
    <location>
        <begin position="738"/>
        <end position="892"/>
    </location>
</feature>
<dbReference type="EMBL" id="KN122275">
    <property type="protein sequence ID" value="KFO31494.1"/>
    <property type="molecule type" value="Genomic_DNA"/>
</dbReference>
<dbReference type="PROSITE" id="PS00107">
    <property type="entry name" value="PROTEIN_KINASE_ATP"/>
    <property type="match status" value="1"/>
</dbReference>
<dbReference type="GO" id="GO:0004687">
    <property type="term" value="F:myosin light chain kinase activity"/>
    <property type="evidence" value="ECO:0007669"/>
    <property type="project" value="UniProtKB-EC"/>
</dbReference>
<dbReference type="Gene3D" id="3.30.200.20">
    <property type="entry name" value="Phosphorylase Kinase, domain 1"/>
    <property type="match status" value="1"/>
</dbReference>
<evidence type="ECO:0000259" key="19">
    <source>
        <dbReference type="PROSITE" id="PS50011"/>
    </source>
</evidence>
<evidence type="ECO:0000256" key="2">
    <source>
        <dbReference type="ARBA" id="ARBA00005885"/>
    </source>
</evidence>
<dbReference type="eggNOG" id="ENOG502QVQS">
    <property type="taxonomic scope" value="Eukaryota"/>
</dbReference>
<evidence type="ECO:0000256" key="13">
    <source>
        <dbReference type="ARBA" id="ARBA00022840"/>
    </source>
</evidence>
<dbReference type="Pfam" id="PF12214">
    <property type="entry name" value="TPX2_importin"/>
    <property type="match status" value="1"/>
</dbReference>
<dbReference type="InterPro" id="IPR000719">
    <property type="entry name" value="Prot_kinase_dom"/>
</dbReference>
<feature type="compositionally biased region" description="Polar residues" evidence="18">
    <location>
        <begin position="754"/>
        <end position="766"/>
    </location>
</feature>
<feature type="compositionally biased region" description="Acidic residues" evidence="18">
    <location>
        <begin position="164"/>
        <end position="173"/>
    </location>
</feature>
<evidence type="ECO:0000256" key="3">
    <source>
        <dbReference type="ARBA" id="ARBA00006692"/>
    </source>
</evidence>
<keyword evidence="12" id="KW-0418">Kinase</keyword>